<dbReference type="AlphaFoldDB" id="A0A1E3KWT6"/>
<dbReference type="Proteomes" id="UP000094578">
    <property type="component" value="Unassembled WGS sequence"/>
</dbReference>
<accession>A0A1E3KWT6</accession>
<proteinExistence type="predicted"/>
<dbReference type="EMBL" id="MDER01000102">
    <property type="protein sequence ID" value="ODP26008.1"/>
    <property type="molecule type" value="Genomic_DNA"/>
</dbReference>
<sequence length="198" mass="23212">MIKTQQFYSLPQSVQSMFPGNKLNFDLLNFVMFKDPHDDRSNSDKRAIIFMDDLNNLVYKEFMKRGKSDADITALLHLQGNPFVPKLYIYEKRDFLIMEKAPGESLLDLIRNKSLTLEELTEIRNQYEILVKSISDSGWSYVDFKLEHLFWDSTAKQATLIDYSIGNEFDSSRVEIIQYLKEESIKHFDSLVAEYNIL</sequence>
<evidence type="ECO:0000313" key="2">
    <source>
        <dbReference type="Proteomes" id="UP000094578"/>
    </source>
</evidence>
<protein>
    <recommendedName>
        <fullName evidence="3">Protein kinase domain-containing protein</fullName>
    </recommendedName>
</protein>
<evidence type="ECO:0008006" key="3">
    <source>
        <dbReference type="Google" id="ProtNLM"/>
    </source>
</evidence>
<reference evidence="1 2" key="1">
    <citation type="submission" date="2016-08" db="EMBL/GenBank/DDBJ databases">
        <title>Genome sequencing of Paenibacillus sp. TI45-13ar, isolated from Korean traditional nuruk.</title>
        <authorList>
            <person name="Kim S.-J."/>
        </authorList>
    </citation>
    <scope>NUCLEOTIDE SEQUENCE [LARGE SCALE GENOMIC DNA]</scope>
    <source>
        <strain evidence="1 2">TI45-13ar</strain>
    </source>
</reference>
<evidence type="ECO:0000313" key="1">
    <source>
        <dbReference type="EMBL" id="ODP26008.1"/>
    </source>
</evidence>
<organism evidence="1 2">
    <name type="scientific">Paenibacillus nuruki</name>
    <dbReference type="NCBI Taxonomy" id="1886670"/>
    <lineage>
        <taxon>Bacteria</taxon>
        <taxon>Bacillati</taxon>
        <taxon>Bacillota</taxon>
        <taxon>Bacilli</taxon>
        <taxon>Bacillales</taxon>
        <taxon>Paenibacillaceae</taxon>
        <taxon>Paenibacillus</taxon>
    </lineage>
</organism>
<keyword evidence="2" id="KW-1185">Reference proteome</keyword>
<comment type="caution">
    <text evidence="1">The sequence shown here is derived from an EMBL/GenBank/DDBJ whole genome shotgun (WGS) entry which is preliminary data.</text>
</comment>
<dbReference type="InterPro" id="IPR011009">
    <property type="entry name" value="Kinase-like_dom_sf"/>
</dbReference>
<gene>
    <name evidence="1" type="ORF">PTI45_04644</name>
</gene>
<dbReference type="RefSeq" id="WP_069329942.1">
    <property type="nucleotide sequence ID" value="NZ_MDER01000102.1"/>
</dbReference>
<name>A0A1E3KWT6_9BACL</name>
<dbReference type="SUPFAM" id="SSF56112">
    <property type="entry name" value="Protein kinase-like (PK-like)"/>
    <property type="match status" value="1"/>
</dbReference>